<protein>
    <submittedName>
        <fullName evidence="2">YdcF family protein</fullName>
    </submittedName>
</protein>
<evidence type="ECO:0000313" key="3">
    <source>
        <dbReference type="Proteomes" id="UP000460287"/>
    </source>
</evidence>
<name>A0A7X2T2P2_9CLOT</name>
<comment type="caution">
    <text evidence="2">The sequence shown here is derived from an EMBL/GenBank/DDBJ whole genome shotgun (WGS) entry which is preliminary data.</text>
</comment>
<evidence type="ECO:0000313" key="2">
    <source>
        <dbReference type="EMBL" id="MSR92460.1"/>
    </source>
</evidence>
<reference evidence="2 3" key="1">
    <citation type="submission" date="2019-08" db="EMBL/GenBank/DDBJ databases">
        <title>In-depth cultivation of the pig gut microbiome towards novel bacterial diversity and tailored functional studies.</title>
        <authorList>
            <person name="Wylensek D."/>
            <person name="Hitch T.C.A."/>
            <person name="Clavel T."/>
        </authorList>
    </citation>
    <scope>NUCLEOTIDE SEQUENCE [LARGE SCALE GENOMIC DNA]</scope>
    <source>
        <strain evidence="2 3">WCA-383-APC-5B</strain>
    </source>
</reference>
<dbReference type="PANTHER" id="PTHR30336:SF20">
    <property type="entry name" value="DUF218 DOMAIN-CONTAINING PROTEIN"/>
    <property type="match status" value="1"/>
</dbReference>
<sequence>MRNLNDISNFVFISDELKKSDIIFVPGNSSPQMAEKAAQLYKEGLAPLILPSGRYSNIKGYFDAPKSKSDIYNGTYNTEFEFLKDVLIKNDVPSSAILKEDRAQYTYQNALFSKEVTDKLGLKIKHCIICCKSYHARRCLMYYEKVYQDAEIMICPVDIDNITKENWYKTNKGIETVLGEFKRCGEQLEYVL</sequence>
<dbReference type="PANTHER" id="PTHR30336">
    <property type="entry name" value="INNER MEMBRANE PROTEIN, PROBABLE PERMEASE"/>
    <property type="match status" value="1"/>
</dbReference>
<dbReference type="EMBL" id="VULX01000032">
    <property type="protein sequence ID" value="MSR92460.1"/>
    <property type="molecule type" value="Genomic_DNA"/>
</dbReference>
<organism evidence="2 3">
    <name type="scientific">Inconstantimicrobium porci</name>
    <dbReference type="NCBI Taxonomy" id="2652291"/>
    <lineage>
        <taxon>Bacteria</taxon>
        <taxon>Bacillati</taxon>
        <taxon>Bacillota</taxon>
        <taxon>Clostridia</taxon>
        <taxon>Eubacteriales</taxon>
        <taxon>Clostridiaceae</taxon>
        <taxon>Inconstantimicrobium</taxon>
    </lineage>
</organism>
<accession>A0A7X2T2P2</accession>
<keyword evidence="3" id="KW-1185">Reference proteome</keyword>
<dbReference type="CDD" id="cd06259">
    <property type="entry name" value="YdcF-like"/>
    <property type="match status" value="1"/>
</dbReference>
<evidence type="ECO:0000259" key="1">
    <source>
        <dbReference type="Pfam" id="PF02698"/>
    </source>
</evidence>
<dbReference type="Gene3D" id="3.40.50.620">
    <property type="entry name" value="HUPs"/>
    <property type="match status" value="1"/>
</dbReference>
<feature type="domain" description="DUF218" evidence="1">
    <location>
        <begin position="21"/>
        <end position="157"/>
    </location>
</feature>
<gene>
    <name evidence="2" type="ORF">FYJ33_13930</name>
</gene>
<dbReference type="GO" id="GO:0005886">
    <property type="term" value="C:plasma membrane"/>
    <property type="evidence" value="ECO:0007669"/>
    <property type="project" value="TreeGrafter"/>
</dbReference>
<dbReference type="RefSeq" id="WP_154532380.1">
    <property type="nucleotide sequence ID" value="NZ_VULX01000032.1"/>
</dbReference>
<dbReference type="InterPro" id="IPR051599">
    <property type="entry name" value="Cell_Envelope_Assoc"/>
</dbReference>
<dbReference type="InterPro" id="IPR003848">
    <property type="entry name" value="DUF218"/>
</dbReference>
<proteinExistence type="predicted"/>
<dbReference type="Pfam" id="PF02698">
    <property type="entry name" value="DUF218"/>
    <property type="match status" value="1"/>
</dbReference>
<dbReference type="AlphaFoldDB" id="A0A7X2T2P2"/>
<dbReference type="InterPro" id="IPR014729">
    <property type="entry name" value="Rossmann-like_a/b/a_fold"/>
</dbReference>
<dbReference type="Proteomes" id="UP000460287">
    <property type="component" value="Unassembled WGS sequence"/>
</dbReference>